<evidence type="ECO:0000256" key="4">
    <source>
        <dbReference type="ARBA" id="ARBA00022989"/>
    </source>
</evidence>
<keyword evidence="4 6" id="KW-1133">Transmembrane helix</keyword>
<feature type="transmembrane region" description="Helical" evidence="6">
    <location>
        <begin position="417"/>
        <end position="436"/>
    </location>
</feature>
<evidence type="ECO:0000256" key="6">
    <source>
        <dbReference type="SAM" id="Phobius"/>
    </source>
</evidence>
<dbReference type="AlphaFoldDB" id="A0A6J6UQP3"/>
<sequence length="472" mass="50682">MTQSYDLQRSDWFIVGLAISTVCATRAVERTLLTELVAGGAFFLILMTLVIAKSKLILFAIVVVFAVLGFANSSRAIGELHRVELGRYSGIARVITDPQRVGAATQLVLDISGDRFVVYAYGRPSWRLSNTSVGETIFVSGWRNNLSSVQAERLVSKHIKGNFEIESVGEQKFIASPINRSAQRVRSLISTGAKSFPFDEQSLFTGLVIGDDSKQSEQMVSAFRKSGLAHLVAVSGQNVAFVLTALSPLLRRLRKTVRLTVTLGVLVWFVVITRVEPSVIRAAVMAGVATLSISLGRPTRTLRILAMTVVVTIFIDPLLAWSVGYYMSVGATTGLCLLSGPLSRVVPGPRWLASLFAATISAQVGVAPAVIFVFGVPAAIGVLANILAVPVASLVMLAGLPLSLFAGAISETAFSSLGTIVMWPVLIGVRWVWWVAALGEHLSATGFVNFGMWVAVLAMILLLLHRDARVEG</sequence>
<evidence type="ECO:0000256" key="2">
    <source>
        <dbReference type="ARBA" id="ARBA00022475"/>
    </source>
</evidence>
<feature type="transmembrane region" description="Helical" evidence="6">
    <location>
        <begin position="33"/>
        <end position="51"/>
    </location>
</feature>
<protein>
    <submittedName>
        <fullName evidence="8">Unannotated protein</fullName>
    </submittedName>
</protein>
<accession>A0A6J6UQP3</accession>
<feature type="transmembrane region" description="Helical" evidence="6">
    <location>
        <begin position="355"/>
        <end position="376"/>
    </location>
</feature>
<dbReference type="EMBL" id="CAEZZK010000128">
    <property type="protein sequence ID" value="CAB4762112.1"/>
    <property type="molecule type" value="Genomic_DNA"/>
</dbReference>
<reference evidence="8" key="1">
    <citation type="submission" date="2020-05" db="EMBL/GenBank/DDBJ databases">
        <authorList>
            <person name="Chiriac C."/>
            <person name="Salcher M."/>
            <person name="Ghai R."/>
            <person name="Kavagutti S V."/>
        </authorList>
    </citation>
    <scope>NUCLEOTIDE SEQUENCE</scope>
</reference>
<comment type="subcellular location">
    <subcellularLocation>
        <location evidence="1">Cell membrane</location>
        <topology evidence="1">Multi-pass membrane protein</topology>
    </subcellularLocation>
</comment>
<feature type="transmembrane region" description="Helical" evidence="6">
    <location>
        <begin position="278"/>
        <end position="295"/>
    </location>
</feature>
<dbReference type="PANTHER" id="PTHR30619">
    <property type="entry name" value="DNA INTERNALIZATION/COMPETENCE PROTEIN COMEC/REC2"/>
    <property type="match status" value="1"/>
</dbReference>
<evidence type="ECO:0000256" key="3">
    <source>
        <dbReference type="ARBA" id="ARBA00022692"/>
    </source>
</evidence>
<feature type="transmembrane region" description="Helical" evidence="6">
    <location>
        <begin position="256"/>
        <end position="272"/>
    </location>
</feature>
<keyword evidence="3 6" id="KW-0812">Transmembrane</keyword>
<dbReference type="InterPro" id="IPR004477">
    <property type="entry name" value="ComEC_N"/>
</dbReference>
<dbReference type="GO" id="GO:0005886">
    <property type="term" value="C:plasma membrane"/>
    <property type="evidence" value="ECO:0007669"/>
    <property type="project" value="UniProtKB-SubCell"/>
</dbReference>
<organism evidence="8">
    <name type="scientific">freshwater metagenome</name>
    <dbReference type="NCBI Taxonomy" id="449393"/>
    <lineage>
        <taxon>unclassified sequences</taxon>
        <taxon>metagenomes</taxon>
        <taxon>ecological metagenomes</taxon>
    </lineage>
</organism>
<dbReference type="Pfam" id="PF03772">
    <property type="entry name" value="Competence"/>
    <property type="match status" value="1"/>
</dbReference>
<feature type="domain" description="ComEC/Rec2-related protein" evidence="7">
    <location>
        <begin position="207"/>
        <end position="464"/>
    </location>
</feature>
<keyword evidence="5 6" id="KW-0472">Membrane</keyword>
<evidence type="ECO:0000256" key="1">
    <source>
        <dbReference type="ARBA" id="ARBA00004651"/>
    </source>
</evidence>
<evidence type="ECO:0000259" key="7">
    <source>
        <dbReference type="Pfam" id="PF03772"/>
    </source>
</evidence>
<dbReference type="NCBIfam" id="TIGR00360">
    <property type="entry name" value="ComEC_N-term"/>
    <property type="match status" value="1"/>
</dbReference>
<proteinExistence type="predicted"/>
<feature type="transmembrane region" description="Helical" evidence="6">
    <location>
        <begin position="382"/>
        <end position="405"/>
    </location>
</feature>
<evidence type="ECO:0000313" key="8">
    <source>
        <dbReference type="EMBL" id="CAB4762112.1"/>
    </source>
</evidence>
<dbReference type="PANTHER" id="PTHR30619:SF7">
    <property type="entry name" value="BETA-LACTAMASE DOMAIN PROTEIN"/>
    <property type="match status" value="1"/>
</dbReference>
<dbReference type="InterPro" id="IPR052159">
    <property type="entry name" value="Competence_DNA_uptake"/>
</dbReference>
<gene>
    <name evidence="8" type="ORF">UFOPK2855_00725</name>
</gene>
<name>A0A6J6UQP3_9ZZZZ</name>
<evidence type="ECO:0000256" key="5">
    <source>
        <dbReference type="ARBA" id="ARBA00023136"/>
    </source>
</evidence>
<keyword evidence="2" id="KW-1003">Cell membrane</keyword>
<feature type="transmembrane region" description="Helical" evidence="6">
    <location>
        <begin position="57"/>
        <end position="77"/>
    </location>
</feature>
<feature type="transmembrane region" description="Helical" evidence="6">
    <location>
        <begin position="442"/>
        <end position="464"/>
    </location>
</feature>